<feature type="transmembrane region" description="Helical" evidence="10">
    <location>
        <begin position="118"/>
        <end position="138"/>
    </location>
</feature>
<comment type="function">
    <text evidence="8 10 11">Involved in peptidoglycan biosynthesis. Transports lipid-linked peptidoglycan precursors from the inner to the outer leaflet of the cytoplasmic membrane.</text>
</comment>
<keyword evidence="3 10" id="KW-0812">Transmembrane</keyword>
<evidence type="ECO:0000256" key="4">
    <source>
        <dbReference type="ARBA" id="ARBA00022960"/>
    </source>
</evidence>
<comment type="similarity">
    <text evidence="9 10 11">Belongs to the MurJ/MviN family.</text>
</comment>
<keyword evidence="2 10" id="KW-1003">Cell membrane</keyword>
<dbReference type="PANTHER" id="PTHR47019">
    <property type="entry name" value="LIPID II FLIPPASE MURJ"/>
    <property type="match status" value="1"/>
</dbReference>
<dbReference type="UniPathway" id="UPA00219"/>
<keyword evidence="5 10" id="KW-0573">Peptidoglycan synthesis</keyword>
<protein>
    <recommendedName>
        <fullName evidence="10">Probable lipid II flippase MurJ</fullName>
    </recommendedName>
</protein>
<keyword evidence="10 11" id="KW-0813">Transport</keyword>
<dbReference type="GO" id="GO:0015648">
    <property type="term" value="F:lipid-linked peptidoglycan transporter activity"/>
    <property type="evidence" value="ECO:0007669"/>
    <property type="project" value="UniProtKB-UniRule"/>
</dbReference>
<dbReference type="InterPro" id="IPR004268">
    <property type="entry name" value="MurJ"/>
</dbReference>
<dbReference type="GO" id="GO:0009252">
    <property type="term" value="P:peptidoglycan biosynthetic process"/>
    <property type="evidence" value="ECO:0007669"/>
    <property type="project" value="UniProtKB-UniRule"/>
</dbReference>
<feature type="transmembrane region" description="Helical" evidence="10">
    <location>
        <begin position="308"/>
        <end position="329"/>
    </location>
</feature>
<dbReference type="PANTHER" id="PTHR47019:SF1">
    <property type="entry name" value="LIPID II FLIPPASE MURJ"/>
    <property type="match status" value="1"/>
</dbReference>
<feature type="transmembrane region" description="Helical" evidence="10">
    <location>
        <begin position="25"/>
        <end position="44"/>
    </location>
</feature>
<dbReference type="Proteomes" id="UP000037997">
    <property type="component" value="Unassembled WGS sequence"/>
</dbReference>
<dbReference type="NCBIfam" id="TIGR01695">
    <property type="entry name" value="murJ_mviN"/>
    <property type="match status" value="1"/>
</dbReference>
<gene>
    <name evidence="10" type="primary">murJ</name>
    <name evidence="12" type="ORF">HPU229334_06250</name>
</gene>
<evidence type="ECO:0000256" key="7">
    <source>
        <dbReference type="ARBA" id="ARBA00023136"/>
    </source>
</evidence>
<proteinExistence type="inferred from homology"/>
<feature type="transmembrane region" description="Helical" evidence="10">
    <location>
        <begin position="349"/>
        <end position="371"/>
    </location>
</feature>
<comment type="subcellular location">
    <subcellularLocation>
        <location evidence="1 10">Cell membrane</location>
        <topology evidence="1 10">Multi-pass membrane protein</topology>
    </subcellularLocation>
</comment>
<accession>A0A0N1MQT4</accession>
<dbReference type="GO" id="GO:0005886">
    <property type="term" value="C:plasma membrane"/>
    <property type="evidence" value="ECO:0007669"/>
    <property type="project" value="UniProtKB-SubCell"/>
</dbReference>
<dbReference type="Pfam" id="PF03023">
    <property type="entry name" value="MurJ"/>
    <property type="match status" value="1"/>
</dbReference>
<dbReference type="PATRIC" id="fig|35818.11.peg.1236"/>
<evidence type="ECO:0000313" key="12">
    <source>
        <dbReference type="EMBL" id="KPH55772.1"/>
    </source>
</evidence>
<feature type="transmembrane region" description="Helical" evidence="10">
    <location>
        <begin position="383"/>
        <end position="405"/>
    </location>
</feature>
<dbReference type="PRINTS" id="PR01806">
    <property type="entry name" value="VIRFACTRMVIN"/>
</dbReference>
<evidence type="ECO:0000256" key="10">
    <source>
        <dbReference type="HAMAP-Rule" id="MF_02078"/>
    </source>
</evidence>
<keyword evidence="6 10" id="KW-1133">Transmembrane helix</keyword>
<dbReference type="STRING" id="35818.HPU229336_01635"/>
<dbReference type="HAMAP" id="MF_02078">
    <property type="entry name" value="MurJ_MviN"/>
    <property type="match status" value="1"/>
</dbReference>
<feature type="transmembrane region" description="Helical" evidence="10">
    <location>
        <begin position="180"/>
        <end position="198"/>
    </location>
</feature>
<evidence type="ECO:0000256" key="2">
    <source>
        <dbReference type="ARBA" id="ARBA00022475"/>
    </source>
</evidence>
<evidence type="ECO:0000256" key="3">
    <source>
        <dbReference type="ARBA" id="ARBA00022692"/>
    </source>
</evidence>
<feature type="transmembrane region" description="Helical" evidence="10">
    <location>
        <begin position="273"/>
        <end position="296"/>
    </location>
</feature>
<evidence type="ECO:0000313" key="13">
    <source>
        <dbReference type="Proteomes" id="UP000037997"/>
    </source>
</evidence>
<name>A0A0N1MQT4_9HELI</name>
<evidence type="ECO:0000256" key="9">
    <source>
        <dbReference type="ARBA" id="ARBA00061532"/>
    </source>
</evidence>
<dbReference type="EMBL" id="JNOC01000032">
    <property type="protein sequence ID" value="KPH55772.1"/>
    <property type="molecule type" value="Genomic_DNA"/>
</dbReference>
<keyword evidence="7 10" id="KW-0472">Membrane</keyword>
<evidence type="ECO:0000256" key="11">
    <source>
        <dbReference type="PIRNR" id="PIRNR002869"/>
    </source>
</evidence>
<dbReference type="InterPro" id="IPR051050">
    <property type="entry name" value="Lipid_II_flippase_MurJ/MviN"/>
</dbReference>
<evidence type="ECO:0000256" key="1">
    <source>
        <dbReference type="ARBA" id="ARBA00004651"/>
    </source>
</evidence>
<comment type="caution">
    <text evidence="12">The sequence shown here is derived from an EMBL/GenBank/DDBJ whole genome shotgun (WGS) entry which is preliminary data.</text>
</comment>
<dbReference type="GO" id="GO:0034204">
    <property type="term" value="P:lipid translocation"/>
    <property type="evidence" value="ECO:0007669"/>
    <property type="project" value="TreeGrafter"/>
</dbReference>
<dbReference type="RefSeq" id="WP_054197976.1">
    <property type="nucleotide sequence ID" value="NZ_JNOC01000032.1"/>
</dbReference>
<feature type="transmembrane region" description="Helical" evidence="10">
    <location>
        <begin position="150"/>
        <end position="168"/>
    </location>
</feature>
<keyword evidence="4 10" id="KW-0133">Cell shape</keyword>
<dbReference type="PIRSF" id="PIRSF002869">
    <property type="entry name" value="MviN"/>
    <property type="match status" value="1"/>
</dbReference>
<evidence type="ECO:0000256" key="6">
    <source>
        <dbReference type="ARBA" id="ARBA00022989"/>
    </source>
</evidence>
<reference evidence="12 13" key="1">
    <citation type="submission" date="2014-06" db="EMBL/GenBank/DDBJ databases">
        <title>Helicobacter pullorum isolates in fresh chicken meat - phenotypic and genotypic features.</title>
        <authorList>
            <person name="Borges V."/>
            <person name="Santos A."/>
            <person name="Correia C.B."/>
            <person name="Saraiva M."/>
            <person name="Menard A."/>
            <person name="Vieira L."/>
            <person name="Sampaio D.A."/>
            <person name="Gomes J.P."/>
            <person name="Oleastro M."/>
        </authorList>
    </citation>
    <scope>NUCLEOTIDE SEQUENCE [LARGE SCALE GENOMIC DNA]</scope>
    <source>
        <strain evidence="12 13">229334/12</strain>
    </source>
</reference>
<organism evidence="12 13">
    <name type="scientific">Helicobacter pullorum</name>
    <dbReference type="NCBI Taxonomy" id="35818"/>
    <lineage>
        <taxon>Bacteria</taxon>
        <taxon>Pseudomonadati</taxon>
        <taxon>Campylobacterota</taxon>
        <taxon>Epsilonproteobacteria</taxon>
        <taxon>Campylobacterales</taxon>
        <taxon>Helicobacteraceae</taxon>
        <taxon>Helicobacter</taxon>
    </lineage>
</organism>
<dbReference type="GO" id="GO:0008360">
    <property type="term" value="P:regulation of cell shape"/>
    <property type="evidence" value="ECO:0007669"/>
    <property type="project" value="UniProtKB-UniRule"/>
</dbReference>
<dbReference type="AlphaFoldDB" id="A0A0N1MQT4"/>
<sequence>MFLKAFLTNSSGILTSRILGFIRDLLTATTLGAGVYSDIFFVAFKLPNLFRRIFGEGAFNQSFLPSFFQARFKGGFALKILLIFCGILVILSLFVWIFQIEVTKMLAYGFSDENIALAAPLVAINFWYLLLVFIVTFFGAMLQYRRNFTAWAYSPALLNLAMIVALLLAQNSDAYESVLLLSYGVLAGGVAQILLHFYPMWRLGFFKLLCVGFKEIRAKKDSVNASVKSFGKQFFPAMIGSSSAQLASFIDTLLASFLASGAISYLYYANRIFQLPLAIFAIATSTALFPLVAKYLKEKQEQKALRELVRSFWLLCVLLGACVIGGILLQKEIIWLLFERGQFGREDTLQTAAVFSAYMIGLLPFGLSRIFSLWLYSQNKQALAAKITAFSLGVGTIFSLVLMQFLGAVGLALAGSISGFFVFFLTLHYFGWKRFLQILNQPRWIFYTLVFLALESALIWIFKQYVFAL</sequence>
<evidence type="ECO:0000256" key="5">
    <source>
        <dbReference type="ARBA" id="ARBA00022984"/>
    </source>
</evidence>
<evidence type="ECO:0000256" key="8">
    <source>
        <dbReference type="ARBA" id="ARBA00060041"/>
    </source>
</evidence>
<feature type="transmembrane region" description="Helical" evidence="10">
    <location>
        <begin position="411"/>
        <end position="432"/>
    </location>
</feature>
<comment type="pathway">
    <text evidence="10">Cell wall biogenesis; peptidoglycan biosynthesis.</text>
</comment>
<feature type="transmembrane region" description="Helical" evidence="10">
    <location>
        <begin position="444"/>
        <end position="462"/>
    </location>
</feature>
<dbReference type="GO" id="GO:0071555">
    <property type="term" value="P:cell wall organization"/>
    <property type="evidence" value="ECO:0007669"/>
    <property type="project" value="UniProtKB-UniRule"/>
</dbReference>
<feature type="transmembrane region" description="Helical" evidence="10">
    <location>
        <begin position="246"/>
        <end position="267"/>
    </location>
</feature>
<keyword evidence="10 11" id="KW-0961">Cell wall biogenesis/degradation</keyword>
<feature type="transmembrane region" description="Helical" evidence="10">
    <location>
        <begin position="76"/>
        <end position="98"/>
    </location>
</feature>
<dbReference type="CDD" id="cd13123">
    <property type="entry name" value="MATE_MurJ_like"/>
    <property type="match status" value="1"/>
</dbReference>